<dbReference type="PROSITE" id="PS51192">
    <property type="entry name" value="HELICASE_ATP_BIND_1"/>
    <property type="match status" value="1"/>
</dbReference>
<keyword evidence="14" id="KW-1185">Reference proteome</keyword>
<dbReference type="InterPro" id="IPR052511">
    <property type="entry name" value="ATP-dep_Helicase"/>
</dbReference>
<evidence type="ECO:0000256" key="5">
    <source>
        <dbReference type="ARBA" id="ARBA00022840"/>
    </source>
</evidence>
<evidence type="ECO:0000256" key="9">
    <source>
        <dbReference type="ARBA" id="ARBA00093467"/>
    </source>
</evidence>
<evidence type="ECO:0000259" key="11">
    <source>
        <dbReference type="PROSITE" id="PS51192"/>
    </source>
</evidence>
<dbReference type="SUPFAM" id="SSF52540">
    <property type="entry name" value="P-loop containing nucleoside triphosphate hydrolases"/>
    <property type="match status" value="1"/>
</dbReference>
<feature type="region of interest" description="Disordered" evidence="10">
    <location>
        <begin position="113"/>
        <end position="135"/>
    </location>
</feature>
<dbReference type="PROSITE" id="PS51194">
    <property type="entry name" value="HELICASE_CTER"/>
    <property type="match status" value="1"/>
</dbReference>
<protein>
    <submittedName>
        <fullName evidence="13">Ligase-associated DNA damage response DEXH box helicase</fullName>
    </submittedName>
</protein>
<comment type="caution">
    <text evidence="13">The sequence shown here is derived from an EMBL/GenBank/DDBJ whole genome shotgun (WGS) entry which is preliminary data.</text>
</comment>
<dbReference type="InterPro" id="IPR014001">
    <property type="entry name" value="Helicase_ATP-bd"/>
</dbReference>
<feature type="domain" description="Helicase ATP-binding" evidence="11">
    <location>
        <begin position="42"/>
        <end position="205"/>
    </location>
</feature>
<dbReference type="InterPro" id="IPR013701">
    <property type="entry name" value="Lhr-like_DEAD/DEAH_assoc"/>
</dbReference>
<dbReference type="Proteomes" id="UP001375743">
    <property type="component" value="Unassembled WGS sequence"/>
</dbReference>
<evidence type="ECO:0000256" key="8">
    <source>
        <dbReference type="ARBA" id="ARBA00023235"/>
    </source>
</evidence>
<dbReference type="PIRSF" id="PIRSF037307">
    <property type="entry name" value="Lhr-like_helic_prd"/>
    <property type="match status" value="1"/>
</dbReference>
<evidence type="ECO:0000259" key="12">
    <source>
        <dbReference type="PROSITE" id="PS51194"/>
    </source>
</evidence>
<dbReference type="InterPro" id="IPR011545">
    <property type="entry name" value="DEAD/DEAH_box_helicase_dom"/>
</dbReference>
<dbReference type="InterPro" id="IPR001650">
    <property type="entry name" value="Helicase_C-like"/>
</dbReference>
<keyword evidence="2" id="KW-0227">DNA damage</keyword>
<evidence type="ECO:0000256" key="10">
    <source>
        <dbReference type="SAM" id="MobiDB-lite"/>
    </source>
</evidence>
<evidence type="ECO:0000256" key="2">
    <source>
        <dbReference type="ARBA" id="ARBA00022763"/>
    </source>
</evidence>
<keyword evidence="7" id="KW-0234">DNA repair</keyword>
<feature type="domain" description="Helicase C-terminal" evidence="12">
    <location>
        <begin position="255"/>
        <end position="405"/>
    </location>
</feature>
<dbReference type="SMART" id="SM00487">
    <property type="entry name" value="DEXDc"/>
    <property type="match status" value="1"/>
</dbReference>
<dbReference type="Pfam" id="PF08494">
    <property type="entry name" value="DEAD_assoc"/>
    <property type="match status" value="1"/>
</dbReference>
<dbReference type="EMBL" id="JBBLZC010000010">
    <property type="protein sequence ID" value="MEK0083834.1"/>
    <property type="molecule type" value="Genomic_DNA"/>
</dbReference>
<dbReference type="Pfam" id="PF00270">
    <property type="entry name" value="DEAD"/>
    <property type="match status" value="1"/>
</dbReference>
<organism evidence="13 14">
    <name type="scientific">Benzoatithermus flavus</name>
    <dbReference type="NCBI Taxonomy" id="3108223"/>
    <lineage>
        <taxon>Bacteria</taxon>
        <taxon>Pseudomonadati</taxon>
        <taxon>Pseudomonadota</taxon>
        <taxon>Alphaproteobacteria</taxon>
        <taxon>Geminicoccales</taxon>
        <taxon>Geminicoccaceae</taxon>
        <taxon>Benzoatithermus</taxon>
    </lineage>
</organism>
<dbReference type="InterPro" id="IPR026362">
    <property type="entry name" value="DEXH_lig_assoc"/>
</dbReference>
<dbReference type="InterPro" id="IPR045628">
    <property type="entry name" value="Lhr_WH_dom"/>
</dbReference>
<evidence type="ECO:0000256" key="4">
    <source>
        <dbReference type="ARBA" id="ARBA00022806"/>
    </source>
</evidence>
<keyword evidence="3" id="KW-0378">Hydrolase</keyword>
<dbReference type="Gene3D" id="3.40.50.300">
    <property type="entry name" value="P-loop containing nucleotide triphosphate hydrolases"/>
    <property type="match status" value="2"/>
</dbReference>
<accession>A0ABU8XTY5</accession>
<dbReference type="InterPro" id="IPR027417">
    <property type="entry name" value="P-loop_NTPase"/>
</dbReference>
<gene>
    <name evidence="13" type="ORF">U1T56_11795</name>
</gene>
<dbReference type="PANTHER" id="PTHR47962:SF3">
    <property type="entry name" value="LARGE ATP-DEPENDENT HELICASE-RELATED PROTEIN"/>
    <property type="match status" value="1"/>
</dbReference>
<dbReference type="InterPro" id="IPR017170">
    <property type="entry name" value="Lhr-like"/>
</dbReference>
<sequence length="816" mass="89269">MGGAGAVPRHPGDPLTIALPPPFAAWFVARGWRLRQHQAAMLEVAQEGRDALLIAPTGGGKTLGGFLPSLIELTECGSSGRLHTLYISPLKALTNDIARNLLRPVAEMGLTLRIETRTGDTPQNRRRRQREHPPDLLLTTPESLALLLSYPEAVPYFASLRCVVLDELHALAASKRGALLSLVLARLRRLAPQARFVGLSATVADPPQLARYLSPTPERVAVIAGGAGAEPEVRILVPEGPMPWAGHVALYAAPAIMREIGAARLALVFVNTRAQAELIFGALWRHNPANLPIGLHHGSLDVEQRRRIEAAMAAGALRAVVATASLDLGIDWGDVDLVLQVGAPKGIARLLQRIGRANHRLDEPSRAVLVPGNRFELLECLAAREALHARELDGGGIAPGGLDVLAQHVAGVACSGPFDADTLYAEVRTAAPFAALSRRDFDDVLDLVATGGYALRTYERYRRIERRDDGLWHLCDPRLARQHRMNVGTIVEAPVMRVRLGRKRLGEIEETFVAWLEPGDTFLFAGQLLRFEGIRDNEAIVSPAKDRSEPKVPTWAGSRYPLSTELAGRVRRILAAPATWRYLPAPVREWLEAQARHAVLPQAGELLVETFPRRGRHYLVAYSFAGYKAHQTLGMLLTRRMERRKLRPLGFVASDYCIAVWGLEPVDDVAALFDVDILGEDLEAWMAESSLIKRTFRNCAVVAGLIQRRHPGAEKTGRQVTFGADLIYDVLRKYEPDHVLLRAARAEAATGLTDIRRLADLLVAVEGRIRHVRLPRISPFAVAIIAGIGRELVAGDVLDQSLDEAVAELVAEAMAD</sequence>
<dbReference type="Pfam" id="PF19306">
    <property type="entry name" value="WHD_Lhr"/>
    <property type="match status" value="1"/>
</dbReference>
<name>A0ABU8XTY5_9PROT</name>
<proteinExistence type="inferred from homology"/>
<dbReference type="GO" id="GO:0016874">
    <property type="term" value="F:ligase activity"/>
    <property type="evidence" value="ECO:0007669"/>
    <property type="project" value="UniProtKB-KW"/>
</dbReference>
<keyword evidence="8" id="KW-0413">Isomerase</keyword>
<evidence type="ECO:0000313" key="13">
    <source>
        <dbReference type="EMBL" id="MEK0083834.1"/>
    </source>
</evidence>
<evidence type="ECO:0000256" key="6">
    <source>
        <dbReference type="ARBA" id="ARBA00023125"/>
    </source>
</evidence>
<dbReference type="SMART" id="SM00490">
    <property type="entry name" value="HELICc"/>
    <property type="match status" value="1"/>
</dbReference>
<reference evidence="13 14" key="1">
    <citation type="submission" date="2024-01" db="EMBL/GenBank/DDBJ databases">
        <title>Multi-omics insights into the function and evolution of sodium benzoate biodegradation pathways in Benzoatithermus flavus gen. nov., sp. nov. from hot spring.</title>
        <authorList>
            <person name="Hu C.-J."/>
            <person name="Li W.-J."/>
        </authorList>
    </citation>
    <scope>NUCLEOTIDE SEQUENCE [LARGE SCALE GENOMIC DNA]</scope>
    <source>
        <strain evidence="13 14">SYSU G07066</strain>
    </source>
</reference>
<keyword evidence="1" id="KW-0547">Nucleotide-binding</keyword>
<evidence type="ECO:0000313" key="14">
    <source>
        <dbReference type="Proteomes" id="UP001375743"/>
    </source>
</evidence>
<keyword evidence="6" id="KW-0238">DNA-binding</keyword>
<dbReference type="NCBIfam" id="TIGR04121">
    <property type="entry name" value="DEXH_lig_assoc"/>
    <property type="match status" value="1"/>
</dbReference>
<evidence type="ECO:0000256" key="3">
    <source>
        <dbReference type="ARBA" id="ARBA00022801"/>
    </source>
</evidence>
<evidence type="ECO:0000256" key="1">
    <source>
        <dbReference type="ARBA" id="ARBA00022741"/>
    </source>
</evidence>
<keyword evidence="4" id="KW-0347">Helicase</keyword>
<evidence type="ECO:0000256" key="7">
    <source>
        <dbReference type="ARBA" id="ARBA00023204"/>
    </source>
</evidence>
<dbReference type="RefSeq" id="WP_418159745.1">
    <property type="nucleotide sequence ID" value="NZ_JBBLZC010000010.1"/>
</dbReference>
<keyword evidence="5" id="KW-0067">ATP-binding</keyword>
<keyword evidence="13" id="KW-0436">Ligase</keyword>
<dbReference type="Pfam" id="PF00271">
    <property type="entry name" value="Helicase_C"/>
    <property type="match status" value="1"/>
</dbReference>
<comment type="similarity">
    <text evidence="9">Belongs to the Lhr helicase family. Lhr-Core subfamily.</text>
</comment>
<dbReference type="PANTHER" id="PTHR47962">
    <property type="entry name" value="ATP-DEPENDENT HELICASE LHR-RELATED-RELATED"/>
    <property type="match status" value="1"/>
</dbReference>